<dbReference type="InterPro" id="IPR007160">
    <property type="entry name" value="DUF362"/>
</dbReference>
<dbReference type="Pfam" id="PF04015">
    <property type="entry name" value="DUF362"/>
    <property type="match status" value="1"/>
</dbReference>
<accession>A0AAP2RD08</accession>
<name>A0AAP2RD08_9EURY</name>
<feature type="domain" description="DUF362" evidence="1">
    <location>
        <begin position="45"/>
        <end position="283"/>
    </location>
</feature>
<evidence type="ECO:0000313" key="3">
    <source>
        <dbReference type="Proteomes" id="UP001320159"/>
    </source>
</evidence>
<dbReference type="Proteomes" id="UP001320159">
    <property type="component" value="Unassembled WGS sequence"/>
</dbReference>
<protein>
    <recommendedName>
        <fullName evidence="1">DUF362 domain-containing protein</fullName>
    </recommendedName>
</protein>
<dbReference type="AlphaFoldDB" id="A0AAP2RD08"/>
<gene>
    <name evidence="2" type="ORF">CUJ83_09200</name>
</gene>
<evidence type="ECO:0000313" key="2">
    <source>
        <dbReference type="EMBL" id="MCD1295173.1"/>
    </source>
</evidence>
<organism evidence="2 3">
    <name type="scientific">Methanooceanicella nereidis</name>
    <dbReference type="NCBI Taxonomy" id="2052831"/>
    <lineage>
        <taxon>Archaea</taxon>
        <taxon>Methanobacteriati</taxon>
        <taxon>Methanobacteriota</taxon>
        <taxon>Stenosarchaea group</taxon>
        <taxon>Methanomicrobia</taxon>
        <taxon>Methanocellales</taxon>
        <taxon>Methanocellaceae</taxon>
        <taxon>Methanooceanicella</taxon>
    </lineage>
</organism>
<keyword evidence="3" id="KW-1185">Reference proteome</keyword>
<dbReference type="RefSeq" id="WP_230742022.1">
    <property type="nucleotide sequence ID" value="NZ_PGCK01000007.1"/>
</dbReference>
<evidence type="ECO:0000259" key="1">
    <source>
        <dbReference type="Pfam" id="PF04015"/>
    </source>
</evidence>
<proteinExistence type="predicted"/>
<reference evidence="2 3" key="1">
    <citation type="submission" date="2017-11" db="EMBL/GenBank/DDBJ databases">
        <title>Isolation and Characterization of Family Methanocellaceae Species from Potential Methane Hydrate Area Offshore Southwestern Taiwan.</title>
        <authorList>
            <person name="Zhang W.-L."/>
            <person name="Chen W.-C."/>
            <person name="Lai M.-C."/>
            <person name="Chen S.-C."/>
        </authorList>
    </citation>
    <scope>NUCLEOTIDE SEQUENCE [LARGE SCALE GENOMIC DNA]</scope>
    <source>
        <strain evidence="2 3">CWC-04</strain>
    </source>
</reference>
<comment type="caution">
    <text evidence="2">The sequence shown here is derived from an EMBL/GenBank/DDBJ whole genome shotgun (WGS) entry which is preliminary data.</text>
</comment>
<sequence>MKFDVVAISKEYPKLGTAAYNNTMEALIMLEQDGQLDNLMLDGKVMIKPNFTQPPNPSLKFGPRKTDLTVHNHVCTDPFSIKAACDFILEHGGEVFVAESTKWPGETQGVFLHQGCETLLEEIDVKLFDLLTNSQEERAVVYPSRVWNEDFAEIEVNKKYTEVNVIINMAKLKSHSNSLVTGCIKNMYGALEPANRRSEGHYCADPLWADISRRDMARGYKLLCETFVQVHDAVFRHIGIDEICVIEGIISGEGDGPLYKPAMPRQENIIMASVNNPATIDAAESYYMGFSPDFLRSYAEYRLMELDHIPDEEFLDSYADQYFLKLGEEDGMGKIRGFDVFAISSKVEEIIPGENLGLLRRGPVFELPTFVKYAANTPMYEKIPDGGHQFRVEAAA</sequence>
<dbReference type="EMBL" id="PGCK01000007">
    <property type="protein sequence ID" value="MCD1295173.1"/>
    <property type="molecule type" value="Genomic_DNA"/>
</dbReference>